<dbReference type="InterPro" id="IPR006016">
    <property type="entry name" value="UspA"/>
</dbReference>
<keyword evidence="6" id="KW-1185">Reference proteome</keyword>
<evidence type="ECO:0000256" key="3">
    <source>
        <dbReference type="ARBA" id="ARBA00022840"/>
    </source>
</evidence>
<evidence type="ECO:0000259" key="4">
    <source>
        <dbReference type="Pfam" id="PF00582"/>
    </source>
</evidence>
<organism evidence="5 6">
    <name type="scientific">Denitratimonas tolerans</name>
    <dbReference type="NCBI Taxonomy" id="1338420"/>
    <lineage>
        <taxon>Bacteria</taxon>
        <taxon>Pseudomonadati</taxon>
        <taxon>Pseudomonadota</taxon>
        <taxon>Gammaproteobacteria</taxon>
        <taxon>Lysobacterales</taxon>
        <taxon>Lysobacteraceae</taxon>
        <taxon>Denitratimonas</taxon>
    </lineage>
</organism>
<dbReference type="EMBL" id="JBBDHC010000013">
    <property type="protein sequence ID" value="MEJ1249971.1"/>
    <property type="molecule type" value="Genomic_DNA"/>
</dbReference>
<feature type="domain" description="UspA" evidence="4">
    <location>
        <begin position="12"/>
        <end position="150"/>
    </location>
</feature>
<dbReference type="PANTHER" id="PTHR46268">
    <property type="entry name" value="STRESS RESPONSE PROTEIN NHAX"/>
    <property type="match status" value="1"/>
</dbReference>
<gene>
    <name evidence="5" type="ORF">WB794_09835</name>
</gene>
<dbReference type="SUPFAM" id="SSF52402">
    <property type="entry name" value="Adenine nucleotide alpha hydrolases-like"/>
    <property type="match status" value="2"/>
</dbReference>
<comment type="caution">
    <text evidence="5">The sequence shown here is derived from an EMBL/GenBank/DDBJ whole genome shotgun (WGS) entry which is preliminary data.</text>
</comment>
<dbReference type="PANTHER" id="PTHR46268:SF27">
    <property type="entry name" value="UNIVERSAL STRESS PROTEIN RV2623"/>
    <property type="match status" value="1"/>
</dbReference>
<dbReference type="Pfam" id="PF00582">
    <property type="entry name" value="Usp"/>
    <property type="match status" value="2"/>
</dbReference>
<evidence type="ECO:0000313" key="6">
    <source>
        <dbReference type="Proteomes" id="UP001364472"/>
    </source>
</evidence>
<sequence length="301" mass="32181">MSTAASNPIPGTILLATDLSARCDRALDRAVQLARQWQARLVAVTVVDPGTLSETRVRAAPPPSWGGDGDGPVARTLRQLRRDAAATDVDIVVRVEEGRVNETLARVAAEEGAGLIVTGIARSESLGRTVLGSTVDWLARHATVPVLVVRDRTRGAYRNIVLASDFSPSARLALERAAGLFAGVPMTVFNAFEVPFLGMMDPKAQSAIAQGREAATREGQDFLAAATLDPAPREAIRLHVEHGEPVRLTYEYARDHEADLIVLGTHGRSALFDILIGSIARRILETAATDILLVRNPAAAH</sequence>
<protein>
    <submittedName>
        <fullName evidence="5">Universal stress protein</fullName>
    </submittedName>
</protein>
<dbReference type="InterPro" id="IPR014729">
    <property type="entry name" value="Rossmann-like_a/b/a_fold"/>
</dbReference>
<feature type="domain" description="UspA" evidence="4">
    <location>
        <begin position="157"/>
        <end position="295"/>
    </location>
</feature>
<dbReference type="AlphaFoldDB" id="A0AAW9R7V5"/>
<dbReference type="InterPro" id="IPR006015">
    <property type="entry name" value="Universal_stress_UspA"/>
</dbReference>
<reference evidence="5 6" key="1">
    <citation type="journal article" date="2016" name="Antonie Van Leeuwenhoek">
        <title>Denitratimonas tolerans gen. nov., sp. nov., a denitrifying bacterium isolated from a bioreactor for tannery wastewater treatment.</title>
        <authorList>
            <person name="Han S.I."/>
            <person name="Kim J.O."/>
            <person name="Lee Y.R."/>
            <person name="Ekpeghere K.I."/>
            <person name="Koh S.C."/>
            <person name="Whang K.S."/>
        </authorList>
    </citation>
    <scope>NUCLEOTIDE SEQUENCE [LARGE SCALE GENOMIC DNA]</scope>
    <source>
        <strain evidence="5 6">KACC 17565</strain>
    </source>
</reference>
<accession>A0AAW9R7V5</accession>
<dbReference type="Gene3D" id="3.40.50.620">
    <property type="entry name" value="HUPs"/>
    <property type="match status" value="2"/>
</dbReference>
<dbReference type="PRINTS" id="PR01438">
    <property type="entry name" value="UNVRSLSTRESS"/>
</dbReference>
<dbReference type="Proteomes" id="UP001364472">
    <property type="component" value="Unassembled WGS sequence"/>
</dbReference>
<keyword evidence="2" id="KW-0547">Nucleotide-binding</keyword>
<evidence type="ECO:0000256" key="1">
    <source>
        <dbReference type="ARBA" id="ARBA00008791"/>
    </source>
</evidence>
<keyword evidence="3" id="KW-0067">ATP-binding</keyword>
<name>A0AAW9R7V5_9GAMM</name>
<dbReference type="RefSeq" id="WP_337335689.1">
    <property type="nucleotide sequence ID" value="NZ_JBBDHC010000013.1"/>
</dbReference>
<comment type="similarity">
    <text evidence="1">Belongs to the universal stress protein A family.</text>
</comment>
<evidence type="ECO:0000256" key="2">
    <source>
        <dbReference type="ARBA" id="ARBA00022741"/>
    </source>
</evidence>
<dbReference type="GO" id="GO:0005524">
    <property type="term" value="F:ATP binding"/>
    <property type="evidence" value="ECO:0007669"/>
    <property type="project" value="UniProtKB-KW"/>
</dbReference>
<dbReference type="CDD" id="cd00293">
    <property type="entry name" value="USP-like"/>
    <property type="match status" value="2"/>
</dbReference>
<proteinExistence type="inferred from homology"/>
<evidence type="ECO:0000313" key="5">
    <source>
        <dbReference type="EMBL" id="MEJ1249971.1"/>
    </source>
</evidence>